<dbReference type="InterPro" id="IPR043128">
    <property type="entry name" value="Rev_trsase/Diguanyl_cyclase"/>
</dbReference>
<dbReference type="InterPro" id="IPR052155">
    <property type="entry name" value="Biofilm_reg_signaling"/>
</dbReference>
<dbReference type="RefSeq" id="WP_277831704.1">
    <property type="nucleotide sequence ID" value="NZ_JARQZE010000003.1"/>
</dbReference>
<evidence type="ECO:0000313" key="6">
    <source>
        <dbReference type="EMBL" id="MFD1262194.1"/>
    </source>
</evidence>
<evidence type="ECO:0000259" key="4">
    <source>
        <dbReference type="PROSITE" id="PS50883"/>
    </source>
</evidence>
<keyword evidence="1" id="KW-0808">Transferase</keyword>
<dbReference type="PANTHER" id="PTHR44757:SF2">
    <property type="entry name" value="BIOFILM ARCHITECTURE MAINTENANCE PROTEIN MBAA"/>
    <property type="match status" value="1"/>
</dbReference>
<dbReference type="SUPFAM" id="SSF55781">
    <property type="entry name" value="GAF domain-like"/>
    <property type="match status" value="1"/>
</dbReference>
<dbReference type="SUPFAM" id="SSF55785">
    <property type="entry name" value="PYP-like sensor domain (PAS domain)"/>
    <property type="match status" value="1"/>
</dbReference>
<dbReference type="Gene3D" id="3.30.450.20">
    <property type="entry name" value="PAS domain"/>
    <property type="match status" value="1"/>
</dbReference>
<dbReference type="PANTHER" id="PTHR44757">
    <property type="entry name" value="DIGUANYLATE CYCLASE DGCP"/>
    <property type="match status" value="1"/>
</dbReference>
<reference evidence="7" key="1">
    <citation type="journal article" date="2019" name="Int. J. Syst. Evol. Microbiol.">
        <title>The Global Catalogue of Microorganisms (GCM) 10K type strain sequencing project: providing services to taxonomists for standard genome sequencing and annotation.</title>
        <authorList>
            <consortium name="The Broad Institute Genomics Platform"/>
            <consortium name="The Broad Institute Genome Sequencing Center for Infectious Disease"/>
            <person name="Wu L."/>
            <person name="Ma J."/>
        </authorList>
    </citation>
    <scope>NUCLEOTIDE SEQUENCE [LARGE SCALE GENOMIC DNA]</scope>
    <source>
        <strain evidence="7">CCUG 48884</strain>
    </source>
</reference>
<dbReference type="Gene3D" id="3.30.70.270">
    <property type="match status" value="1"/>
</dbReference>
<dbReference type="InterPro" id="IPR029787">
    <property type="entry name" value="Nucleotide_cyclase"/>
</dbReference>
<dbReference type="Gene3D" id="3.40.50.2300">
    <property type="match status" value="1"/>
</dbReference>
<dbReference type="InterPro" id="IPR000160">
    <property type="entry name" value="GGDEF_dom"/>
</dbReference>
<dbReference type="InterPro" id="IPR000014">
    <property type="entry name" value="PAS"/>
</dbReference>
<feature type="domain" description="PAS" evidence="3">
    <location>
        <begin position="336"/>
        <end position="382"/>
    </location>
</feature>
<dbReference type="CDD" id="cd00130">
    <property type="entry name" value="PAS"/>
    <property type="match status" value="1"/>
</dbReference>
<dbReference type="InterPro" id="IPR001633">
    <property type="entry name" value="EAL_dom"/>
</dbReference>
<gene>
    <name evidence="6" type="ORF">ACFQ4M_01285</name>
</gene>
<dbReference type="SMART" id="SM00052">
    <property type="entry name" value="EAL"/>
    <property type="match status" value="1"/>
</dbReference>
<dbReference type="InterPro" id="IPR029016">
    <property type="entry name" value="GAF-like_dom_sf"/>
</dbReference>
<dbReference type="NCBIfam" id="TIGR00229">
    <property type="entry name" value="sensory_box"/>
    <property type="match status" value="1"/>
</dbReference>
<name>A0ABW3W9M3_9RHOO</name>
<evidence type="ECO:0000256" key="1">
    <source>
        <dbReference type="ARBA" id="ARBA00022679"/>
    </source>
</evidence>
<dbReference type="NCBIfam" id="TIGR00254">
    <property type="entry name" value="GGDEF"/>
    <property type="match status" value="1"/>
</dbReference>
<dbReference type="Gene3D" id="3.30.450.40">
    <property type="match status" value="1"/>
</dbReference>
<dbReference type="Pfam" id="PF13426">
    <property type="entry name" value="PAS_9"/>
    <property type="match status" value="1"/>
</dbReference>
<evidence type="ECO:0000259" key="5">
    <source>
        <dbReference type="PROSITE" id="PS50887"/>
    </source>
</evidence>
<evidence type="ECO:0000256" key="2">
    <source>
        <dbReference type="ARBA" id="ARBA00022777"/>
    </source>
</evidence>
<dbReference type="Gene3D" id="3.20.20.450">
    <property type="entry name" value="EAL domain"/>
    <property type="match status" value="1"/>
</dbReference>
<dbReference type="CDD" id="cd01949">
    <property type="entry name" value="GGDEF"/>
    <property type="match status" value="1"/>
</dbReference>
<dbReference type="InterPro" id="IPR011006">
    <property type="entry name" value="CheY-like_superfamily"/>
</dbReference>
<dbReference type="PROSITE" id="PS50112">
    <property type="entry name" value="PAS"/>
    <property type="match status" value="1"/>
</dbReference>
<dbReference type="Pfam" id="PF00563">
    <property type="entry name" value="EAL"/>
    <property type="match status" value="1"/>
</dbReference>
<dbReference type="Pfam" id="PF00990">
    <property type="entry name" value="GGDEF"/>
    <property type="match status" value="1"/>
</dbReference>
<dbReference type="Proteomes" id="UP001597158">
    <property type="component" value="Unassembled WGS sequence"/>
</dbReference>
<evidence type="ECO:0000259" key="3">
    <source>
        <dbReference type="PROSITE" id="PS50112"/>
    </source>
</evidence>
<dbReference type="PROSITE" id="PS50883">
    <property type="entry name" value="EAL"/>
    <property type="match status" value="1"/>
</dbReference>
<feature type="domain" description="EAL" evidence="4">
    <location>
        <begin position="635"/>
        <end position="884"/>
    </location>
</feature>
<evidence type="ECO:0000313" key="7">
    <source>
        <dbReference type="Proteomes" id="UP001597158"/>
    </source>
</evidence>
<dbReference type="Pfam" id="PF01590">
    <property type="entry name" value="GAF"/>
    <property type="match status" value="1"/>
</dbReference>
<proteinExistence type="predicted"/>
<sequence>MQPGLGGSVMKLLLVAPQGGVRAQLVDMLDEFCGELYVVDHDDEALAGLLPATAVGRARQGAVSARHGTFSLERCDLVLLCLDGSGLEGGRALIEGFHAAGGGNAPAILAVVGGEDLADRAALFRCGVDDYVAAPLVREELLARIFNLVGRHRSFDDARRARRQDFDRVLLQLARSVLPGSGRLQQALEEIAGQSARVLDAKASIWLLDAAGQLRCVAHGGTDGEKACECACPVLADVDFPAYFAALRGSRVLSVNDAAVHPATRELSRAHLAARDIVSLLDTPIRQGDRLLGVVCHEQLHLPRVWTVDEEAFAAGVGEQVARVLAAHEHWCANQELHLAKRVMQLAPVSIMITDAQRTIVFVNEAFEQMSGYLAHEVMGQSPRILSSGMHGPDFYEAMWQSIDRTGFWQGEIWDRRKSGERYPKSLMIKRLANGHGETSHYVGLALDVSVERAQQSQIEFLAYHDSLTGLANRSLFADRLRQAVARAERNGSRVAVLYLDVDRFKVINDSFGHEAGDRMLKEVAQRIHASIRDGDTLCRQGGDEFLVIVDDVVDVDSLSCVARRILDTVSLSFEHEGRDFSPTLSMGISIFPDDARDESELVKNADMAMYQAKDSGRNRYQFFTAELNRITRRKAEIESSLRSALAVKQGLFMVYQPKIALESGALIGYEALVRWSPSAGTLVPPALFIEIAEESHQIVALGDWIIDMVLDQVAHWQRGGCTVPPVAINVSPVQLRYPGLVERLAHACDRAGVDRRLIEIEITESVFVGDIDAARGLLQQVKAAGFKLTLDDFGTGYSSFSYIAMLPFDAIKVDRSFVSRLGENLKAASVLKAVIALAKELGLELVAEGVETEAQAAWLRTAGAEVAQGYHFGIPAKAADLIL</sequence>
<dbReference type="SUPFAM" id="SSF52172">
    <property type="entry name" value="CheY-like"/>
    <property type="match status" value="1"/>
</dbReference>
<dbReference type="EMBL" id="JBHTMC010000002">
    <property type="protein sequence ID" value="MFD1262194.1"/>
    <property type="molecule type" value="Genomic_DNA"/>
</dbReference>
<dbReference type="SUPFAM" id="SSF141868">
    <property type="entry name" value="EAL domain-like"/>
    <property type="match status" value="1"/>
</dbReference>
<protein>
    <submittedName>
        <fullName evidence="6">EAL domain-containing protein</fullName>
    </submittedName>
</protein>
<accession>A0ABW3W9M3</accession>
<dbReference type="InterPro" id="IPR035965">
    <property type="entry name" value="PAS-like_dom_sf"/>
</dbReference>
<comment type="caution">
    <text evidence="6">The sequence shown here is derived from an EMBL/GenBank/DDBJ whole genome shotgun (WGS) entry which is preliminary data.</text>
</comment>
<dbReference type="PROSITE" id="PS50887">
    <property type="entry name" value="GGDEF"/>
    <property type="match status" value="1"/>
</dbReference>
<dbReference type="InterPro" id="IPR003018">
    <property type="entry name" value="GAF"/>
</dbReference>
<dbReference type="SUPFAM" id="SSF55073">
    <property type="entry name" value="Nucleotide cyclase"/>
    <property type="match status" value="1"/>
</dbReference>
<keyword evidence="2" id="KW-0418">Kinase</keyword>
<feature type="domain" description="GGDEF" evidence="5">
    <location>
        <begin position="493"/>
        <end position="626"/>
    </location>
</feature>
<dbReference type="SMART" id="SM00091">
    <property type="entry name" value="PAS"/>
    <property type="match status" value="1"/>
</dbReference>
<dbReference type="SMART" id="SM00267">
    <property type="entry name" value="GGDEF"/>
    <property type="match status" value="1"/>
</dbReference>
<dbReference type="SMART" id="SM00065">
    <property type="entry name" value="GAF"/>
    <property type="match status" value="1"/>
</dbReference>
<organism evidence="6 7">
    <name type="scientific">Thauera mechernichensis</name>
    <dbReference type="NCBI Taxonomy" id="82788"/>
    <lineage>
        <taxon>Bacteria</taxon>
        <taxon>Pseudomonadati</taxon>
        <taxon>Pseudomonadota</taxon>
        <taxon>Betaproteobacteria</taxon>
        <taxon>Rhodocyclales</taxon>
        <taxon>Zoogloeaceae</taxon>
        <taxon>Thauera</taxon>
    </lineage>
</organism>
<dbReference type="CDD" id="cd01948">
    <property type="entry name" value="EAL"/>
    <property type="match status" value="1"/>
</dbReference>
<dbReference type="InterPro" id="IPR035919">
    <property type="entry name" value="EAL_sf"/>
</dbReference>
<keyword evidence="7" id="KW-1185">Reference proteome</keyword>